<protein>
    <submittedName>
        <fullName evidence="2">Uncharacterized protein</fullName>
    </submittedName>
</protein>
<keyword evidence="3" id="KW-1185">Reference proteome</keyword>
<evidence type="ECO:0000256" key="1">
    <source>
        <dbReference type="SAM" id="MobiDB-lite"/>
    </source>
</evidence>
<name>A0AAW1UWR2_9CUCU</name>
<sequence length="81" mass="9204">MFSSSKTSPSIDKVTRIFENKQNITEKRSQSKGSPGYPDWMSVPSDLLALYEDDVGNMAFNDCLLQEITQVTSQLHIENYQ</sequence>
<dbReference type="Proteomes" id="UP001431783">
    <property type="component" value="Unassembled WGS sequence"/>
</dbReference>
<evidence type="ECO:0000313" key="3">
    <source>
        <dbReference type="Proteomes" id="UP001431783"/>
    </source>
</evidence>
<dbReference type="AlphaFoldDB" id="A0AAW1UWR2"/>
<comment type="caution">
    <text evidence="2">The sequence shown here is derived from an EMBL/GenBank/DDBJ whole genome shotgun (WGS) entry which is preliminary data.</text>
</comment>
<feature type="compositionally biased region" description="Basic and acidic residues" evidence="1">
    <location>
        <begin position="13"/>
        <end position="29"/>
    </location>
</feature>
<dbReference type="EMBL" id="JARQZJ010000092">
    <property type="protein sequence ID" value="KAK9884390.1"/>
    <property type="molecule type" value="Genomic_DNA"/>
</dbReference>
<accession>A0AAW1UWR2</accession>
<proteinExistence type="predicted"/>
<feature type="compositionally biased region" description="Polar residues" evidence="1">
    <location>
        <begin position="1"/>
        <end position="10"/>
    </location>
</feature>
<gene>
    <name evidence="2" type="ORF">WA026_005346</name>
</gene>
<feature type="region of interest" description="Disordered" evidence="1">
    <location>
        <begin position="1"/>
        <end position="38"/>
    </location>
</feature>
<reference evidence="2 3" key="1">
    <citation type="submission" date="2023-03" db="EMBL/GenBank/DDBJ databases">
        <title>Genome insight into feeding habits of ladybird beetles.</title>
        <authorList>
            <person name="Li H.-S."/>
            <person name="Huang Y.-H."/>
            <person name="Pang H."/>
        </authorList>
    </citation>
    <scope>NUCLEOTIDE SEQUENCE [LARGE SCALE GENOMIC DNA]</scope>
    <source>
        <strain evidence="2">SYSU_2023b</strain>
        <tissue evidence="2">Whole body</tissue>
    </source>
</reference>
<evidence type="ECO:0000313" key="2">
    <source>
        <dbReference type="EMBL" id="KAK9884390.1"/>
    </source>
</evidence>
<organism evidence="2 3">
    <name type="scientific">Henosepilachna vigintioctopunctata</name>
    <dbReference type="NCBI Taxonomy" id="420089"/>
    <lineage>
        <taxon>Eukaryota</taxon>
        <taxon>Metazoa</taxon>
        <taxon>Ecdysozoa</taxon>
        <taxon>Arthropoda</taxon>
        <taxon>Hexapoda</taxon>
        <taxon>Insecta</taxon>
        <taxon>Pterygota</taxon>
        <taxon>Neoptera</taxon>
        <taxon>Endopterygota</taxon>
        <taxon>Coleoptera</taxon>
        <taxon>Polyphaga</taxon>
        <taxon>Cucujiformia</taxon>
        <taxon>Coccinelloidea</taxon>
        <taxon>Coccinellidae</taxon>
        <taxon>Epilachninae</taxon>
        <taxon>Epilachnini</taxon>
        <taxon>Henosepilachna</taxon>
    </lineage>
</organism>